<dbReference type="AlphaFoldDB" id="A0A8H2W686"/>
<feature type="chain" id="PRO_5034516415" evidence="1">
    <location>
        <begin position="21"/>
        <end position="84"/>
    </location>
</feature>
<evidence type="ECO:0000256" key="1">
    <source>
        <dbReference type="SAM" id="SignalP"/>
    </source>
</evidence>
<proteinExistence type="predicted"/>
<evidence type="ECO:0000313" key="3">
    <source>
        <dbReference type="Proteomes" id="UP000663846"/>
    </source>
</evidence>
<gene>
    <name evidence="2" type="ORF">RDB_LOCUS1219</name>
</gene>
<protein>
    <submittedName>
        <fullName evidence="2">Uncharacterized protein</fullName>
    </submittedName>
</protein>
<dbReference type="OrthoDB" id="18302at2759"/>
<keyword evidence="1" id="KW-0732">Signal</keyword>
<dbReference type="EMBL" id="CAJMWS010000014">
    <property type="protein sequence ID" value="CAE6337058.1"/>
    <property type="molecule type" value="Genomic_DNA"/>
</dbReference>
<reference evidence="2" key="1">
    <citation type="submission" date="2021-01" db="EMBL/GenBank/DDBJ databases">
        <authorList>
            <person name="Kaushik A."/>
        </authorList>
    </citation>
    <scope>NUCLEOTIDE SEQUENCE</scope>
    <source>
        <strain evidence="2">AG1-1C</strain>
    </source>
</reference>
<dbReference type="Proteomes" id="UP000663846">
    <property type="component" value="Unassembled WGS sequence"/>
</dbReference>
<name>A0A8H2W686_9AGAM</name>
<evidence type="ECO:0000313" key="2">
    <source>
        <dbReference type="EMBL" id="CAE6337058.1"/>
    </source>
</evidence>
<comment type="caution">
    <text evidence="2">The sequence shown here is derived from an EMBL/GenBank/DDBJ whole genome shotgun (WGS) entry which is preliminary data.</text>
</comment>
<accession>A0A8H2W686</accession>
<organism evidence="2 3">
    <name type="scientific">Rhizoctonia solani</name>
    <dbReference type="NCBI Taxonomy" id="456999"/>
    <lineage>
        <taxon>Eukaryota</taxon>
        <taxon>Fungi</taxon>
        <taxon>Dikarya</taxon>
        <taxon>Basidiomycota</taxon>
        <taxon>Agaricomycotina</taxon>
        <taxon>Agaricomycetes</taxon>
        <taxon>Cantharellales</taxon>
        <taxon>Ceratobasidiaceae</taxon>
        <taxon>Rhizoctonia</taxon>
    </lineage>
</organism>
<feature type="signal peptide" evidence="1">
    <location>
        <begin position="1"/>
        <end position="20"/>
    </location>
</feature>
<sequence length="84" mass="8723">MKNIFALVASFVVLAPAVLASPTARAGKCSELGKECGTGYMLPNCCGGTCSYKDEGEVTGTVDYLKFGNMKVGRCVPSQVGVPQ</sequence>